<proteinExistence type="inferred from homology"/>
<evidence type="ECO:0000256" key="1">
    <source>
        <dbReference type="ARBA" id="ARBA00004370"/>
    </source>
</evidence>
<keyword evidence="5 7" id="KW-0472">Membrane</keyword>
<reference evidence="8 9" key="1">
    <citation type="submission" date="2022-05" db="EMBL/GenBank/DDBJ databases">
        <authorList>
            <consortium name="Genoscope - CEA"/>
            <person name="William W."/>
        </authorList>
    </citation>
    <scope>NUCLEOTIDE SEQUENCE [LARGE SCALE GENOMIC DNA]</scope>
</reference>
<name>A0AAU9W0R2_9CNID</name>
<comment type="subcellular location">
    <subcellularLocation>
        <location evidence="1">Membrane</location>
    </subcellularLocation>
</comment>
<evidence type="ECO:0000256" key="3">
    <source>
        <dbReference type="ARBA" id="ARBA00022692"/>
    </source>
</evidence>
<evidence type="ECO:0000256" key="5">
    <source>
        <dbReference type="ARBA" id="ARBA00023136"/>
    </source>
</evidence>
<protein>
    <submittedName>
        <fullName evidence="8">Uncharacterized protein</fullName>
    </submittedName>
</protein>
<dbReference type="AlphaFoldDB" id="A0AAU9W0R2"/>
<dbReference type="GO" id="GO:0005737">
    <property type="term" value="C:cytoplasm"/>
    <property type="evidence" value="ECO:0007669"/>
    <property type="project" value="TreeGrafter"/>
</dbReference>
<sequence length="626" mass="69297">MHTKKVASVSLLITGLLIVILGVIIGIMLQNAAEENNEELVCVNSKESPGYERWASPGYFTTRAYYWNISNKAGFLYRGERPKLRQRGPYVYSVTSKRIDVKFENGKVTSKKFEQAKFNKTLTNEECPTCSENDELTILNAGYLVKGKDLSQVLIPLVMNVLFAGLWQQGLNNSHILLQMGQADNQLKLPYPSNPAFGSWINSSPYFASLRKNYCLVEMNGLYSSFLNPSKFGPFTDTPLLKKCLNGSLFSVQCGLVLNLKFLSKDPRAAVLIQQLLCPDRKSACFNASNTLTYQALGAFIYELSKYVLFFLEKNNFGATTTRNQNDLTIGYVLRLPGDPTGIPIPGIVTSHANETYARKVATSSTFYTCESMGDRFAFAAVGGESTVSTNLYPKASNEQLKVHGYGTQFPGRKSLKTCSTKYGPTETSYEIFISYFRFAIPFKYKEEVETNHISMHKYLLDESAVEVNNVTVFTKGVFDVSRVLEGPIYASLPGFLYGKESLYKDLGLDTPDAQKYESLVSIEPISGIATKLKLRLQLNGIIPGDLLAPGTNVTFLHKVIPMSWTEIGTTMDAEKAKKLTSKVFGDLQLSCGLLLALPIFGGVLVILGVALIVMAMKKREVVAVV</sequence>
<dbReference type="PRINTS" id="PR01609">
    <property type="entry name" value="CD36FAMILY"/>
</dbReference>
<evidence type="ECO:0000313" key="8">
    <source>
        <dbReference type="EMBL" id="CAH3044343.1"/>
    </source>
</evidence>
<evidence type="ECO:0000256" key="2">
    <source>
        <dbReference type="ARBA" id="ARBA00010532"/>
    </source>
</evidence>
<comment type="similarity">
    <text evidence="2">Belongs to the CD36 family.</text>
</comment>
<evidence type="ECO:0000256" key="7">
    <source>
        <dbReference type="SAM" id="Phobius"/>
    </source>
</evidence>
<evidence type="ECO:0000313" key="9">
    <source>
        <dbReference type="Proteomes" id="UP001159428"/>
    </source>
</evidence>
<comment type="caution">
    <text evidence="8">The sequence shown here is derived from an EMBL/GenBank/DDBJ whole genome shotgun (WGS) entry which is preliminary data.</text>
</comment>
<accession>A0AAU9W0R2</accession>
<evidence type="ECO:0000256" key="6">
    <source>
        <dbReference type="ARBA" id="ARBA00023180"/>
    </source>
</evidence>
<gene>
    <name evidence="8" type="ORF">PMEA_00031122</name>
</gene>
<evidence type="ECO:0000256" key="4">
    <source>
        <dbReference type="ARBA" id="ARBA00022989"/>
    </source>
</evidence>
<keyword evidence="6" id="KW-0325">Glycoprotein</keyword>
<keyword evidence="4 7" id="KW-1133">Transmembrane helix</keyword>
<dbReference type="PANTHER" id="PTHR11923">
    <property type="entry name" value="SCAVENGER RECEPTOR CLASS B TYPE-1 SR-B1"/>
    <property type="match status" value="1"/>
</dbReference>
<feature type="transmembrane region" description="Helical" evidence="7">
    <location>
        <begin position="7"/>
        <end position="29"/>
    </location>
</feature>
<keyword evidence="3 7" id="KW-0812">Transmembrane</keyword>
<organism evidence="8 9">
    <name type="scientific">Pocillopora meandrina</name>
    <dbReference type="NCBI Taxonomy" id="46732"/>
    <lineage>
        <taxon>Eukaryota</taxon>
        <taxon>Metazoa</taxon>
        <taxon>Cnidaria</taxon>
        <taxon>Anthozoa</taxon>
        <taxon>Hexacorallia</taxon>
        <taxon>Scleractinia</taxon>
        <taxon>Astrocoeniina</taxon>
        <taxon>Pocilloporidae</taxon>
        <taxon>Pocillopora</taxon>
    </lineage>
</organism>
<feature type="transmembrane region" description="Helical" evidence="7">
    <location>
        <begin position="593"/>
        <end position="614"/>
    </location>
</feature>
<dbReference type="InterPro" id="IPR002159">
    <property type="entry name" value="CD36_fam"/>
</dbReference>
<dbReference type="PANTHER" id="PTHR11923:SF51">
    <property type="entry name" value="LYSOSOME MEMBRANE PROTEIN 2"/>
    <property type="match status" value="1"/>
</dbReference>
<keyword evidence="9" id="KW-1185">Reference proteome</keyword>
<dbReference type="GO" id="GO:0005044">
    <property type="term" value="F:scavenger receptor activity"/>
    <property type="evidence" value="ECO:0007669"/>
    <property type="project" value="TreeGrafter"/>
</dbReference>
<dbReference type="GO" id="GO:0016020">
    <property type="term" value="C:membrane"/>
    <property type="evidence" value="ECO:0007669"/>
    <property type="project" value="UniProtKB-SubCell"/>
</dbReference>
<dbReference type="Pfam" id="PF01130">
    <property type="entry name" value="CD36"/>
    <property type="match status" value="2"/>
</dbReference>
<dbReference type="EMBL" id="CALNXJ010000007">
    <property type="protein sequence ID" value="CAH3044343.1"/>
    <property type="molecule type" value="Genomic_DNA"/>
</dbReference>
<dbReference type="Proteomes" id="UP001159428">
    <property type="component" value="Unassembled WGS sequence"/>
</dbReference>